<reference evidence="1 2" key="1">
    <citation type="journal article" date="2019" name="Int. J. Syst. Evol. Microbiol.">
        <title>The Global Catalogue of Microorganisms (GCM) 10K type strain sequencing project: providing services to taxonomists for standard genome sequencing and annotation.</title>
        <authorList>
            <consortium name="The Broad Institute Genomics Platform"/>
            <consortium name="The Broad Institute Genome Sequencing Center for Infectious Disease"/>
            <person name="Wu L."/>
            <person name="Ma J."/>
        </authorList>
    </citation>
    <scope>NUCLEOTIDE SEQUENCE [LARGE SCALE GENOMIC DNA]</scope>
    <source>
        <strain evidence="1 2">JCM 14718</strain>
    </source>
</reference>
<keyword evidence="2" id="KW-1185">Reference proteome</keyword>
<dbReference type="InterPro" id="IPR046193">
    <property type="entry name" value="DUF6221"/>
</dbReference>
<sequence length="100" mass="11319">MTNDLVEWLTVCIVTDTRLLPAIISVNLSRRLSLEIARNRRILERHLSCEIVPGDPFCARCTETYGPVGQSWPCDEIRDLTSVYADRPGYRPEWGPTDAG</sequence>
<dbReference type="EMBL" id="BAAANY010000023">
    <property type="protein sequence ID" value="GAA1701421.1"/>
    <property type="molecule type" value="Genomic_DNA"/>
</dbReference>
<accession>A0ABN2IAL2</accession>
<dbReference type="Proteomes" id="UP001500618">
    <property type="component" value="Unassembled WGS sequence"/>
</dbReference>
<organism evidence="1 2">
    <name type="scientific">Fodinicola feengrottensis</name>
    <dbReference type="NCBI Taxonomy" id="435914"/>
    <lineage>
        <taxon>Bacteria</taxon>
        <taxon>Bacillati</taxon>
        <taxon>Actinomycetota</taxon>
        <taxon>Actinomycetes</taxon>
        <taxon>Mycobacteriales</taxon>
        <taxon>Fodinicola</taxon>
    </lineage>
</organism>
<dbReference type="Pfam" id="PF19730">
    <property type="entry name" value="DUF6221"/>
    <property type="match status" value="1"/>
</dbReference>
<proteinExistence type="predicted"/>
<evidence type="ECO:0000313" key="2">
    <source>
        <dbReference type="Proteomes" id="UP001500618"/>
    </source>
</evidence>
<evidence type="ECO:0000313" key="1">
    <source>
        <dbReference type="EMBL" id="GAA1701421.1"/>
    </source>
</evidence>
<gene>
    <name evidence="1" type="ORF">GCM10009765_58730</name>
</gene>
<protein>
    <submittedName>
        <fullName evidence="1">Uncharacterized protein</fullName>
    </submittedName>
</protein>
<comment type="caution">
    <text evidence="1">The sequence shown here is derived from an EMBL/GenBank/DDBJ whole genome shotgun (WGS) entry which is preliminary data.</text>
</comment>
<name>A0ABN2IAL2_9ACTN</name>